<evidence type="ECO:0000313" key="1">
    <source>
        <dbReference type="EMBL" id="KAL0942837.1"/>
    </source>
</evidence>
<sequence>MDPGQPDSKRPRLSTTNSWSPTGAPQHQLPPLHPPSSLPPTPHQAHQPHHSAPPVPSYHHQHQHPHQQQQQQQQQPQPPPPPPYPPRSAEPHHSPHPAQHHPDERRHHDPEPPYAPMQDHYRHPPSPAHPSYSPFHHRDPGGVKREPHEENLSHPRRPHSTGGAPSDSLPPPGPHPPPHSAPPPPPVPPYTDDRRPPPPHMSYDNAPPQMPSTPGAYRGSYPPPPIPQQPQQQYEQPPYHAQPASEGIYNISYASTQKRKATRASQACDSCRQLKAKCDETKPCKSCREKGVECKYRDPVPKAIDKSQTDILEGIMDLKAFMEKKFESWERRLQTLENAPTSKHVKLEADTSASTPSPPRAKSHPSPENHYQHPQDRGQPEEMGPMAVGETDLAPPMPTEVMDDDLVPGPAVAPGAPSIPANHTTPQGYLLQWPAIKALTRKALQDNGVKYVEDFPIGREERRGLLRLFGRGEGNGHIFGYSSSAMPVETYGSVDSTDDNFGEPVASPSPGEAWGQVGSLSPPNLGYSSSTLTAEGHPDYSEEKVWSYVKSFEDHILIMHPIIMPSDLATLVKRFLENVALGDRKSKPQQPPGVAKFVPSLHAEMSNKRKRSPSGDQSEDPTQTPRRQGRPHRTIETALVLIVMALGKICQHKGKIPDPVADWVDNSQNSPMNRNGYPSSPGPSGQASPPSYSTHSQSSGLPSPKEQNNGIPGRRGSLQGAGSKNGGQSLRRNYDFIPGLEYMAVASDILGQHRSGYTLKHAQTFIFAGLYYGQLGRVFESHTYFLDADRSLYTIMRRDLDRFKKQVDAVETGHPAPPLSRRDNIVLLTYWTCLQLESDILAELSLPPSTVLSYEHALPWPNTTTMEKEFPDSVWKNYLAQLYLRKTLNQLHTTLYSPSDKDTPPMEKLQTALGLERTLRSLEWTQEELRFSEDDPPAPTLMQARLRAKYWGTQTIIYRPMIKMILDITEKLRQQSEGATPNSDTTSGLGLFAQNDATTFIGHGIGGYNDLSEDVIAYARRGIRALMKSTEAFHNVDSERLLVTNIFGTAHAQWGNLLILAAAYRDPFLHQFVDGVHLKTLFARTIKMLSMHAHATSALMVDKKILESIEGELFRHGFDDPRTTSSFSSTASMNGPTLPPPPPPPPTHQGPMSMAYAMEPNRSAHNSPSQGHRILNHGVNHNQNHGHHYQGQPTTM</sequence>
<accession>A0ACC3ZFF2</accession>
<name>A0ACC3ZFF2_COLTU</name>
<proteinExistence type="predicted"/>
<dbReference type="Proteomes" id="UP000805649">
    <property type="component" value="Unassembled WGS sequence"/>
</dbReference>
<gene>
    <name evidence="1" type="ORF">CTRU02_200723</name>
</gene>
<reference evidence="1 2" key="1">
    <citation type="journal article" date="2020" name="Phytopathology">
        <title>Genome Sequence Resources of Colletotrichum truncatum, C. plurivorum, C. musicola, and C. sojae: Four Species Pathogenic to Soybean (Glycine max).</title>
        <authorList>
            <person name="Rogerio F."/>
            <person name="Boufleur T.R."/>
            <person name="Ciampi-Guillardi M."/>
            <person name="Sukno S.A."/>
            <person name="Thon M.R."/>
            <person name="Massola Junior N.S."/>
            <person name="Baroncelli R."/>
        </authorList>
    </citation>
    <scope>NUCLEOTIDE SEQUENCE [LARGE SCALE GENOMIC DNA]</scope>
    <source>
        <strain evidence="1 2">CMES1059</strain>
    </source>
</reference>
<organism evidence="1 2">
    <name type="scientific">Colletotrichum truncatum</name>
    <name type="common">Anthracnose fungus</name>
    <name type="synonym">Colletotrichum capsici</name>
    <dbReference type="NCBI Taxonomy" id="5467"/>
    <lineage>
        <taxon>Eukaryota</taxon>
        <taxon>Fungi</taxon>
        <taxon>Dikarya</taxon>
        <taxon>Ascomycota</taxon>
        <taxon>Pezizomycotina</taxon>
        <taxon>Sordariomycetes</taxon>
        <taxon>Hypocreomycetidae</taxon>
        <taxon>Glomerellales</taxon>
        <taxon>Glomerellaceae</taxon>
        <taxon>Colletotrichum</taxon>
        <taxon>Colletotrichum truncatum species complex</taxon>
    </lineage>
</organism>
<keyword evidence="2" id="KW-1185">Reference proteome</keyword>
<protein>
    <submittedName>
        <fullName evidence="1">C6 zinc finger domain-containing protein</fullName>
    </submittedName>
</protein>
<comment type="caution">
    <text evidence="1">The sequence shown here is derived from an EMBL/GenBank/DDBJ whole genome shotgun (WGS) entry which is preliminary data.</text>
</comment>
<dbReference type="EMBL" id="VUJX02000001">
    <property type="protein sequence ID" value="KAL0942837.1"/>
    <property type="molecule type" value="Genomic_DNA"/>
</dbReference>
<evidence type="ECO:0000313" key="2">
    <source>
        <dbReference type="Proteomes" id="UP000805649"/>
    </source>
</evidence>